<dbReference type="InterPro" id="IPR051796">
    <property type="entry name" value="ISF_SsuE-like"/>
</dbReference>
<feature type="domain" description="NADPH-dependent FMN reductase-like" evidence="3">
    <location>
        <begin position="34"/>
        <end position="138"/>
    </location>
</feature>
<protein>
    <submittedName>
        <fullName evidence="4">Flavodoxin family protein</fullName>
    </submittedName>
</protein>
<dbReference type="Proteomes" id="UP000823904">
    <property type="component" value="Unassembled WGS sequence"/>
</dbReference>
<evidence type="ECO:0000313" key="5">
    <source>
        <dbReference type="Proteomes" id="UP000823904"/>
    </source>
</evidence>
<dbReference type="EMBL" id="DWWD01000042">
    <property type="protein sequence ID" value="HJC50938.1"/>
    <property type="molecule type" value="Genomic_DNA"/>
</dbReference>
<evidence type="ECO:0000256" key="2">
    <source>
        <dbReference type="ARBA" id="ARBA00022643"/>
    </source>
</evidence>
<evidence type="ECO:0000259" key="3">
    <source>
        <dbReference type="Pfam" id="PF03358"/>
    </source>
</evidence>
<dbReference type="PANTHER" id="PTHR43278">
    <property type="entry name" value="NAD(P)H-DEPENDENT FMN-CONTAINING OXIDOREDUCTASE YWQN-RELATED"/>
    <property type="match status" value="1"/>
</dbReference>
<reference evidence="4" key="2">
    <citation type="submission" date="2021-04" db="EMBL/GenBank/DDBJ databases">
        <authorList>
            <person name="Gilroy R."/>
        </authorList>
    </citation>
    <scope>NUCLEOTIDE SEQUENCE</scope>
    <source>
        <strain evidence="4">ChiSjej3B21-8574</strain>
    </source>
</reference>
<dbReference type="InterPro" id="IPR029039">
    <property type="entry name" value="Flavoprotein-like_sf"/>
</dbReference>
<dbReference type="InterPro" id="IPR005025">
    <property type="entry name" value="FMN_Rdtase-like_dom"/>
</dbReference>
<comment type="caution">
    <text evidence="4">The sequence shown here is derived from an EMBL/GenBank/DDBJ whole genome shotgun (WGS) entry which is preliminary data.</text>
</comment>
<gene>
    <name evidence="4" type="ORF">H9754_10320</name>
</gene>
<dbReference type="AlphaFoldDB" id="A0A9D2T8G2"/>
<evidence type="ECO:0000256" key="1">
    <source>
        <dbReference type="ARBA" id="ARBA00022630"/>
    </source>
</evidence>
<proteinExistence type="predicted"/>
<keyword evidence="1" id="KW-0285">Flavoprotein</keyword>
<keyword evidence="2" id="KW-0288">FMN</keyword>
<name>A0A9D2T8G2_9FIRM</name>
<evidence type="ECO:0000313" key="4">
    <source>
        <dbReference type="EMBL" id="HJC50938.1"/>
    </source>
</evidence>
<sequence>MATDQKAGSSNLLAHVKRTCRSRSFFHIIKGCGYCAKNGRCHYDDKVNEFVHIAGKYDGFVFGASVHFASLAASMGAFMDRVFYSDRLSGHDSFYLKPGAVISTARRAGTTATLDQFNKYLSYAEMPIVSSRYWNMVYGNTPKEVSVQSDYK</sequence>
<dbReference type="PANTHER" id="PTHR43278:SF4">
    <property type="entry name" value="NAD(P)H-DEPENDENT FMN-CONTAINING OXIDOREDUCTASE YWQN-RELATED"/>
    <property type="match status" value="1"/>
</dbReference>
<dbReference type="SUPFAM" id="SSF52218">
    <property type="entry name" value="Flavoproteins"/>
    <property type="match status" value="1"/>
</dbReference>
<organism evidence="4 5">
    <name type="scientific">Candidatus Anaerostipes avistercoris</name>
    <dbReference type="NCBI Taxonomy" id="2838462"/>
    <lineage>
        <taxon>Bacteria</taxon>
        <taxon>Bacillati</taxon>
        <taxon>Bacillota</taxon>
        <taxon>Clostridia</taxon>
        <taxon>Lachnospirales</taxon>
        <taxon>Lachnospiraceae</taxon>
        <taxon>Anaerostipes</taxon>
    </lineage>
</organism>
<accession>A0A9D2T8G2</accession>
<dbReference type="Pfam" id="PF03358">
    <property type="entry name" value="FMN_red"/>
    <property type="match status" value="1"/>
</dbReference>
<reference evidence="4" key="1">
    <citation type="journal article" date="2021" name="PeerJ">
        <title>Extensive microbial diversity within the chicken gut microbiome revealed by metagenomics and culture.</title>
        <authorList>
            <person name="Gilroy R."/>
            <person name="Ravi A."/>
            <person name="Getino M."/>
            <person name="Pursley I."/>
            <person name="Horton D.L."/>
            <person name="Alikhan N.F."/>
            <person name="Baker D."/>
            <person name="Gharbi K."/>
            <person name="Hall N."/>
            <person name="Watson M."/>
            <person name="Adriaenssens E.M."/>
            <person name="Foster-Nyarko E."/>
            <person name="Jarju S."/>
            <person name="Secka A."/>
            <person name="Antonio M."/>
            <person name="Oren A."/>
            <person name="Chaudhuri R.R."/>
            <person name="La Ragione R."/>
            <person name="Hildebrand F."/>
            <person name="Pallen M.J."/>
        </authorList>
    </citation>
    <scope>NUCLEOTIDE SEQUENCE</scope>
    <source>
        <strain evidence="4">ChiSjej3B21-8574</strain>
    </source>
</reference>
<dbReference type="GO" id="GO:0016491">
    <property type="term" value="F:oxidoreductase activity"/>
    <property type="evidence" value="ECO:0007669"/>
    <property type="project" value="InterPro"/>
</dbReference>
<dbReference type="Gene3D" id="3.40.50.360">
    <property type="match status" value="1"/>
</dbReference>